<evidence type="ECO:0000256" key="12">
    <source>
        <dbReference type="ARBA" id="ARBA00023136"/>
    </source>
</evidence>
<evidence type="ECO:0000256" key="5">
    <source>
        <dbReference type="ARBA" id="ARBA00022519"/>
    </source>
</evidence>
<feature type="transmembrane region" description="Helical" evidence="13">
    <location>
        <begin position="477"/>
        <end position="494"/>
    </location>
</feature>
<dbReference type="GO" id="GO:0046872">
    <property type="term" value="F:metal ion binding"/>
    <property type="evidence" value="ECO:0007669"/>
    <property type="project" value="UniProtKB-UniRule"/>
</dbReference>
<keyword evidence="9 13" id="KW-0249">Electron transport</keyword>
<dbReference type="PATRIC" id="fig|199.248.peg.1848"/>
<dbReference type="GO" id="GO:0009055">
    <property type="term" value="F:electron transfer activity"/>
    <property type="evidence" value="ECO:0007669"/>
    <property type="project" value="UniProtKB-UniRule"/>
</dbReference>
<dbReference type="GO" id="GO:0070069">
    <property type="term" value="C:cytochrome complex"/>
    <property type="evidence" value="ECO:0007669"/>
    <property type="project" value="UniProtKB-UniRule"/>
</dbReference>
<feature type="transmembrane region" description="Helical" evidence="13">
    <location>
        <begin position="12"/>
        <end position="35"/>
    </location>
</feature>
<keyword evidence="3 13" id="KW-0813">Transport</keyword>
<evidence type="ECO:0000313" key="15">
    <source>
        <dbReference type="Proteomes" id="UP000066049"/>
    </source>
</evidence>
<comment type="subcellular location">
    <subcellularLocation>
        <location evidence="1">Cell inner membrane</location>
        <topology evidence="1">Multi-pass membrane protein</topology>
    </subcellularLocation>
</comment>
<proteinExistence type="inferred from homology"/>
<protein>
    <submittedName>
        <fullName evidence="14">Cyanide-insensitive cytochrome oxidase CioAB, subunit I</fullName>
    </submittedName>
</protein>
<organism evidence="14 15">
    <name type="scientific">Campylobacter concisus</name>
    <dbReference type="NCBI Taxonomy" id="199"/>
    <lineage>
        <taxon>Bacteria</taxon>
        <taxon>Pseudomonadati</taxon>
        <taxon>Campylobacterota</taxon>
        <taxon>Epsilonproteobacteria</taxon>
        <taxon>Campylobacterales</taxon>
        <taxon>Campylobacteraceae</taxon>
        <taxon>Campylobacter</taxon>
    </lineage>
</organism>
<dbReference type="Pfam" id="PF01654">
    <property type="entry name" value="Cyt_bd_oxida_I"/>
    <property type="match status" value="1"/>
</dbReference>
<evidence type="ECO:0000256" key="6">
    <source>
        <dbReference type="ARBA" id="ARBA00022617"/>
    </source>
</evidence>
<dbReference type="GO" id="GO:0005886">
    <property type="term" value="C:plasma membrane"/>
    <property type="evidence" value="ECO:0007669"/>
    <property type="project" value="UniProtKB-SubCell"/>
</dbReference>
<name>A0A0M4SVX5_9BACT</name>
<evidence type="ECO:0000313" key="14">
    <source>
        <dbReference type="EMBL" id="ALF48429.1"/>
    </source>
</evidence>
<evidence type="ECO:0000256" key="7">
    <source>
        <dbReference type="ARBA" id="ARBA00022692"/>
    </source>
</evidence>
<dbReference type="Proteomes" id="UP000066049">
    <property type="component" value="Chromosome"/>
</dbReference>
<sequence length="511" mass="57061">MSEMDFVDWSRAQFALTAIYHFLFVPLTLGLSFIIAIMETIYVKTGDKVWLEITKFWLKLFGINFAIGVATGIIMEFEFGTNWANYSWFVGDIFGAPLAIEGLLAFFMESTFFAIMFFGWDKVSKKFHLLSTWLVAIGSNLSALWILIANGWMQYPIGMKFNPDTARMEMENFFEVALNPLGISKFLHTVTSGYTISAIFVIGISAWFLIKKRHILLAKKSIVVASAFGLITSAFLLLSGDESAYFVAQKQPMKLAAMEGLYNGEKNAGLVAAGILNLAKKLGDESEPFLLEIKVPYALGIMANRELDSFTPGINDLLYGNSEHNLISVEEKMAKGKVAIEALKNYKEAKKANDESLMKSSLSNLESNLNFLGYGYLKDAKDAVPPVALTFYSFHIMVALGTYFIALFAITLYLNLSRKYKFENIRAFLWICLFTIPLGYIAAEAGWIVAEVGRQPWVIQDLMTVGVGATNLADSNIKISFILFAVLFTVLLIAEIKIMLKQIKIGFNDHA</sequence>
<feature type="transmembrane region" description="Helical" evidence="13">
    <location>
        <begin position="95"/>
        <end position="120"/>
    </location>
</feature>
<evidence type="ECO:0000256" key="2">
    <source>
        <dbReference type="ARBA" id="ARBA00009819"/>
    </source>
</evidence>
<keyword evidence="11 13" id="KW-0408">Iron</keyword>
<reference evidence="15" key="1">
    <citation type="submission" date="2015-08" db="EMBL/GenBank/DDBJ databases">
        <title>Comparative genomics of the Campylobacter concisus group.</title>
        <authorList>
            <person name="Miller W.G."/>
            <person name="Yee E."/>
            <person name="Chapman M.H."/>
            <person name="Huynh S."/>
            <person name="Bono J.L."/>
            <person name="On S.L.W."/>
            <person name="St Leger J."/>
            <person name="Foster G."/>
            <person name="Parker C.T."/>
        </authorList>
    </citation>
    <scope>NUCLEOTIDE SEQUENCE [LARGE SCALE GENOMIC DNA]</scope>
    <source>
        <strain evidence="15">ATCC 33237</strain>
    </source>
</reference>
<comment type="similarity">
    <text evidence="2 13">Belongs to the cytochrome ubiquinol oxidase subunit 1 family.</text>
</comment>
<dbReference type="RefSeq" id="WP_054197308.1">
    <property type="nucleotide sequence ID" value="NZ_CABMKQ010000033.1"/>
</dbReference>
<dbReference type="PANTHER" id="PTHR30365">
    <property type="entry name" value="CYTOCHROME D UBIQUINOL OXIDASE"/>
    <property type="match status" value="1"/>
</dbReference>
<evidence type="ECO:0000256" key="3">
    <source>
        <dbReference type="ARBA" id="ARBA00022448"/>
    </source>
</evidence>
<keyword evidence="7 13" id="KW-0812">Transmembrane</keyword>
<dbReference type="PIRSF" id="PIRSF006446">
    <property type="entry name" value="Cyt_quinol_oxidase_1"/>
    <property type="match status" value="1"/>
</dbReference>
<keyword evidence="12 13" id="KW-0472">Membrane</keyword>
<gene>
    <name evidence="14" type="primary">cioA</name>
    <name evidence="14" type="ORF">CCON33237_1795</name>
</gene>
<feature type="transmembrane region" description="Helical" evidence="13">
    <location>
        <begin position="392"/>
        <end position="416"/>
    </location>
</feature>
<dbReference type="GO" id="GO:0016682">
    <property type="term" value="F:oxidoreductase activity, acting on diphenols and related substances as donors, oxygen as acceptor"/>
    <property type="evidence" value="ECO:0007669"/>
    <property type="project" value="TreeGrafter"/>
</dbReference>
<dbReference type="GO" id="GO:0019646">
    <property type="term" value="P:aerobic electron transport chain"/>
    <property type="evidence" value="ECO:0007669"/>
    <property type="project" value="InterPro"/>
</dbReference>
<evidence type="ECO:0000256" key="4">
    <source>
        <dbReference type="ARBA" id="ARBA00022475"/>
    </source>
</evidence>
<dbReference type="AlphaFoldDB" id="A0A0M4SVX5"/>
<evidence type="ECO:0000256" key="1">
    <source>
        <dbReference type="ARBA" id="ARBA00004429"/>
    </source>
</evidence>
<feature type="transmembrane region" description="Helical" evidence="13">
    <location>
        <begin position="132"/>
        <end position="153"/>
    </location>
</feature>
<dbReference type="PANTHER" id="PTHR30365:SF0">
    <property type="entry name" value="CYTOCHROME BD-I UBIQUINOL OXIDASE SUBUNIT 1"/>
    <property type="match status" value="1"/>
</dbReference>
<dbReference type="KEGG" id="ccoc:CCON33237_1795"/>
<dbReference type="GeneID" id="28663474"/>
<evidence type="ECO:0000256" key="13">
    <source>
        <dbReference type="PIRNR" id="PIRNR006446"/>
    </source>
</evidence>
<feature type="transmembrane region" description="Helical" evidence="13">
    <location>
        <begin position="186"/>
        <end position="210"/>
    </location>
</feature>
<feature type="transmembrane region" description="Helical" evidence="13">
    <location>
        <begin position="222"/>
        <end position="240"/>
    </location>
</feature>
<keyword evidence="6 13" id="KW-0349">Heme</keyword>
<dbReference type="EMBL" id="CP012541">
    <property type="protein sequence ID" value="ALF48429.1"/>
    <property type="molecule type" value="Genomic_DNA"/>
</dbReference>
<feature type="transmembrane region" description="Helical" evidence="13">
    <location>
        <begin position="428"/>
        <end position="450"/>
    </location>
</feature>
<keyword evidence="8 13" id="KW-0479">Metal-binding</keyword>
<keyword evidence="5" id="KW-0997">Cell inner membrane</keyword>
<evidence type="ECO:0000256" key="9">
    <source>
        <dbReference type="ARBA" id="ARBA00022982"/>
    </source>
</evidence>
<keyword evidence="4 13" id="KW-1003">Cell membrane</keyword>
<evidence type="ECO:0000256" key="8">
    <source>
        <dbReference type="ARBA" id="ARBA00022723"/>
    </source>
</evidence>
<dbReference type="GO" id="GO:0020037">
    <property type="term" value="F:heme binding"/>
    <property type="evidence" value="ECO:0007669"/>
    <property type="project" value="TreeGrafter"/>
</dbReference>
<keyword evidence="10 13" id="KW-1133">Transmembrane helix</keyword>
<feature type="transmembrane region" description="Helical" evidence="13">
    <location>
        <begin position="56"/>
        <end position="75"/>
    </location>
</feature>
<evidence type="ECO:0000256" key="11">
    <source>
        <dbReference type="ARBA" id="ARBA00023004"/>
    </source>
</evidence>
<accession>A0A0M4SVX5</accession>
<dbReference type="InterPro" id="IPR002585">
    <property type="entry name" value="Cyt-d_ubiquinol_oxidase_su_1"/>
</dbReference>
<evidence type="ECO:0000256" key="10">
    <source>
        <dbReference type="ARBA" id="ARBA00022989"/>
    </source>
</evidence>